<dbReference type="Gene3D" id="3.30.390.30">
    <property type="match status" value="1"/>
</dbReference>
<keyword evidence="7" id="KW-0408">Iron</keyword>
<dbReference type="GO" id="GO:0016651">
    <property type="term" value="F:oxidoreductase activity, acting on NAD(P)H"/>
    <property type="evidence" value="ECO:0007669"/>
    <property type="project" value="TreeGrafter"/>
</dbReference>
<dbReference type="GO" id="GO:0046872">
    <property type="term" value="F:metal ion binding"/>
    <property type="evidence" value="ECO:0007669"/>
    <property type="project" value="UniProtKB-KW"/>
</dbReference>
<evidence type="ECO:0000256" key="2">
    <source>
        <dbReference type="ARBA" id="ARBA00022630"/>
    </source>
</evidence>
<sequence length="509" mass="54786">MTASEFRDVVALDVLEDGQISSFNIKGTPIVLIRDGEQVHALGGKCPHKEAPLDQGAFCRNEGGRGVLVCPWHKAVFDVVDGALQEPVALDNLPRYPVNIIEGRVLVGTEPVSRVDPPARQAQESVLILGAGAAGVTAATTLRLHGFAGSITLVSEETELPYDRTALSKTVLVSDPDKAHAPPLRNKEFYENNRITRVTGHVVSFDPVSKIASLEGGQELRGDHVLIATGARIQRPDIPGVDMKNVFTLHREEDAEKIAAILKPEHAVTIIGGGFIGLEVASSLRQRGVGVTIVSRSAVPMEKQFGREVGLRLLQLHEENGVAFICDSMVAKIYGDQHAQGVELEDGMRLPSAFVLVGVGVKPETGYVRGLERDEDGAIVVDETMKAAPGVYAAGDSSALRHNGGLHRIEHWRHAQVQGRIAALSILGEAPSSIPTPWFWTQQFGKKIERLGWDEAFETVHLEGDLKGFSFLATYVAADGRPVALAGAGHAYELARAAMDFDGFLAERG</sequence>
<evidence type="ECO:0000256" key="3">
    <source>
        <dbReference type="ARBA" id="ARBA00022714"/>
    </source>
</evidence>
<dbReference type="InterPro" id="IPR023753">
    <property type="entry name" value="FAD/NAD-binding_dom"/>
</dbReference>
<dbReference type="InterPro" id="IPR050446">
    <property type="entry name" value="FAD-oxidoreductase/Apoptosis"/>
</dbReference>
<reference evidence="10 11" key="1">
    <citation type="submission" date="2019-07" db="EMBL/GenBank/DDBJ databases">
        <title>Whole genome shotgun sequence of Gluconobacter wancherniae NBRC 103581.</title>
        <authorList>
            <person name="Hosoyama A."/>
            <person name="Uohara A."/>
            <person name="Ohji S."/>
            <person name="Ichikawa N."/>
        </authorList>
    </citation>
    <scope>NUCLEOTIDE SEQUENCE [LARGE SCALE GENOMIC DNA]</scope>
    <source>
        <strain evidence="10 11">NBRC 103581</strain>
    </source>
</reference>
<evidence type="ECO:0000313" key="11">
    <source>
        <dbReference type="Proteomes" id="UP000321230"/>
    </source>
</evidence>
<keyword evidence="5" id="KW-0274">FAD</keyword>
<dbReference type="SUPFAM" id="SSF55424">
    <property type="entry name" value="FAD/NAD-linked reductases, dimerisation (C-terminal) domain"/>
    <property type="match status" value="1"/>
</dbReference>
<dbReference type="Gene3D" id="2.102.10.10">
    <property type="entry name" value="Rieske [2Fe-2S] iron-sulphur domain"/>
    <property type="match status" value="1"/>
</dbReference>
<keyword evidence="2" id="KW-0285">Flavoprotein</keyword>
<dbReference type="RefSeq" id="WP_146793479.1">
    <property type="nucleotide sequence ID" value="NZ_BARC01000005.1"/>
</dbReference>
<dbReference type="InterPro" id="IPR036922">
    <property type="entry name" value="Rieske_2Fe-2S_sf"/>
</dbReference>
<dbReference type="PROSITE" id="PS51296">
    <property type="entry name" value="RIESKE"/>
    <property type="match status" value="1"/>
</dbReference>
<proteinExistence type="predicted"/>
<dbReference type="PRINTS" id="PR00411">
    <property type="entry name" value="PNDRDTASEI"/>
</dbReference>
<evidence type="ECO:0000256" key="5">
    <source>
        <dbReference type="ARBA" id="ARBA00022827"/>
    </source>
</evidence>
<evidence type="ECO:0000256" key="4">
    <source>
        <dbReference type="ARBA" id="ARBA00022723"/>
    </source>
</evidence>
<dbReference type="SUPFAM" id="SSF51905">
    <property type="entry name" value="FAD/NAD(P)-binding domain"/>
    <property type="match status" value="2"/>
</dbReference>
<organism evidence="10 11">
    <name type="scientific">Gluconobacter wancherniae NBRC 103581</name>
    <dbReference type="NCBI Taxonomy" id="656744"/>
    <lineage>
        <taxon>Bacteria</taxon>
        <taxon>Pseudomonadati</taxon>
        <taxon>Pseudomonadota</taxon>
        <taxon>Alphaproteobacteria</taxon>
        <taxon>Acetobacterales</taxon>
        <taxon>Acetobacteraceae</taxon>
        <taxon>Gluconobacter</taxon>
    </lineage>
</organism>
<dbReference type="EMBL" id="BJUZ01000001">
    <property type="protein sequence ID" value="GEK92621.1"/>
    <property type="molecule type" value="Genomic_DNA"/>
</dbReference>
<keyword evidence="3" id="KW-0001">2Fe-2S</keyword>
<dbReference type="GO" id="GO:0051537">
    <property type="term" value="F:2 iron, 2 sulfur cluster binding"/>
    <property type="evidence" value="ECO:0007669"/>
    <property type="project" value="UniProtKB-KW"/>
</dbReference>
<keyword evidence="6" id="KW-0560">Oxidoreductase</keyword>
<comment type="cofactor">
    <cofactor evidence="1">
        <name>FAD</name>
        <dbReference type="ChEBI" id="CHEBI:57692"/>
    </cofactor>
</comment>
<keyword evidence="4" id="KW-0479">Metal-binding</keyword>
<dbReference type="OrthoDB" id="7809559at2"/>
<evidence type="ECO:0000256" key="6">
    <source>
        <dbReference type="ARBA" id="ARBA00023002"/>
    </source>
</evidence>
<dbReference type="SUPFAM" id="SSF50022">
    <property type="entry name" value="ISP domain"/>
    <property type="match status" value="1"/>
</dbReference>
<keyword evidence="8" id="KW-0411">Iron-sulfur</keyword>
<dbReference type="InterPro" id="IPR017941">
    <property type="entry name" value="Rieske_2Fe-2S"/>
</dbReference>
<accession>A0A511AZK5</accession>
<dbReference type="Pfam" id="PF00355">
    <property type="entry name" value="Rieske"/>
    <property type="match status" value="1"/>
</dbReference>
<dbReference type="InterPro" id="IPR036188">
    <property type="entry name" value="FAD/NAD-bd_sf"/>
</dbReference>
<dbReference type="PANTHER" id="PTHR43557:SF2">
    <property type="entry name" value="RIESKE DOMAIN-CONTAINING PROTEIN-RELATED"/>
    <property type="match status" value="1"/>
</dbReference>
<dbReference type="InterPro" id="IPR016156">
    <property type="entry name" value="FAD/NAD-linked_Rdtase_dimer_sf"/>
</dbReference>
<dbReference type="PRINTS" id="PR00368">
    <property type="entry name" value="FADPNR"/>
</dbReference>
<evidence type="ECO:0000256" key="1">
    <source>
        <dbReference type="ARBA" id="ARBA00001974"/>
    </source>
</evidence>
<feature type="domain" description="Rieske" evidence="9">
    <location>
        <begin position="7"/>
        <end position="107"/>
    </location>
</feature>
<evidence type="ECO:0000256" key="8">
    <source>
        <dbReference type="ARBA" id="ARBA00023014"/>
    </source>
</evidence>
<gene>
    <name evidence="10" type="ORF">GWA01_03910</name>
</gene>
<dbReference type="Proteomes" id="UP000321230">
    <property type="component" value="Unassembled WGS sequence"/>
</dbReference>
<dbReference type="Gene3D" id="3.50.50.60">
    <property type="entry name" value="FAD/NAD(P)-binding domain"/>
    <property type="match status" value="2"/>
</dbReference>
<dbReference type="PANTHER" id="PTHR43557">
    <property type="entry name" value="APOPTOSIS-INDUCING FACTOR 1"/>
    <property type="match status" value="1"/>
</dbReference>
<dbReference type="GO" id="GO:0005737">
    <property type="term" value="C:cytoplasm"/>
    <property type="evidence" value="ECO:0007669"/>
    <property type="project" value="TreeGrafter"/>
</dbReference>
<dbReference type="AlphaFoldDB" id="A0A511AZK5"/>
<evidence type="ECO:0000256" key="7">
    <source>
        <dbReference type="ARBA" id="ARBA00023004"/>
    </source>
</evidence>
<name>A0A511AZK5_9PROT</name>
<keyword evidence="11" id="KW-1185">Reference proteome</keyword>
<protein>
    <submittedName>
        <fullName evidence="10">Pyridine nucleotide-disulfide oxidoreductase</fullName>
    </submittedName>
</protein>
<comment type="caution">
    <text evidence="10">The sequence shown here is derived from an EMBL/GenBank/DDBJ whole genome shotgun (WGS) entry which is preliminary data.</text>
</comment>
<evidence type="ECO:0000313" key="10">
    <source>
        <dbReference type="EMBL" id="GEK92621.1"/>
    </source>
</evidence>
<dbReference type="Pfam" id="PF07992">
    <property type="entry name" value="Pyr_redox_2"/>
    <property type="match status" value="1"/>
</dbReference>
<evidence type="ECO:0000259" key="9">
    <source>
        <dbReference type="PROSITE" id="PS51296"/>
    </source>
</evidence>